<sequence length="124" mass="14186">MPETLELPLSIPVPETQHETEQFLNRLLSIPENHTLMCNRLERYHWGMGTSPEVKAFTIELVRPAANGLSGSFRCRFRVNYSFTCSGIESGENNTISWDYYIDQNQGTIFLQGETPLTRDSDDI</sequence>
<comment type="caution">
    <text evidence="1">The sequence shown here is derived from an EMBL/GenBank/DDBJ whole genome shotgun (WGS) entry which is preliminary data.</text>
</comment>
<protein>
    <submittedName>
        <fullName evidence="1">Uncharacterized protein</fullName>
    </submittedName>
</protein>
<dbReference type="Proteomes" id="UP001501436">
    <property type="component" value="Unassembled WGS sequence"/>
</dbReference>
<proteinExistence type="predicted"/>
<reference evidence="2" key="1">
    <citation type="journal article" date="2019" name="Int. J. Syst. Evol. Microbiol.">
        <title>The Global Catalogue of Microorganisms (GCM) 10K type strain sequencing project: providing services to taxonomists for standard genome sequencing and annotation.</title>
        <authorList>
            <consortium name="The Broad Institute Genomics Platform"/>
            <consortium name="The Broad Institute Genome Sequencing Center for Infectious Disease"/>
            <person name="Wu L."/>
            <person name="Ma J."/>
        </authorList>
    </citation>
    <scope>NUCLEOTIDE SEQUENCE [LARGE SCALE GENOMIC DNA]</scope>
    <source>
        <strain evidence="2">JCM 18283</strain>
    </source>
</reference>
<organism evidence="1 2">
    <name type="scientific">Mucilaginibacter defluvii</name>
    <dbReference type="NCBI Taxonomy" id="1196019"/>
    <lineage>
        <taxon>Bacteria</taxon>
        <taxon>Pseudomonadati</taxon>
        <taxon>Bacteroidota</taxon>
        <taxon>Sphingobacteriia</taxon>
        <taxon>Sphingobacteriales</taxon>
        <taxon>Sphingobacteriaceae</taxon>
        <taxon>Mucilaginibacter</taxon>
    </lineage>
</organism>
<evidence type="ECO:0000313" key="1">
    <source>
        <dbReference type="EMBL" id="GAA4921613.1"/>
    </source>
</evidence>
<name>A0ABP9FY01_9SPHI</name>
<dbReference type="RefSeq" id="WP_345331733.1">
    <property type="nucleotide sequence ID" value="NZ_BAABJI010000002.1"/>
</dbReference>
<gene>
    <name evidence="1" type="ORF">GCM10023313_26910</name>
</gene>
<dbReference type="EMBL" id="BAABJI010000002">
    <property type="protein sequence ID" value="GAA4921613.1"/>
    <property type="molecule type" value="Genomic_DNA"/>
</dbReference>
<accession>A0ABP9FY01</accession>
<keyword evidence="2" id="KW-1185">Reference proteome</keyword>
<evidence type="ECO:0000313" key="2">
    <source>
        <dbReference type="Proteomes" id="UP001501436"/>
    </source>
</evidence>